<proteinExistence type="predicted"/>
<dbReference type="EMBL" id="BLXT01005500">
    <property type="protein sequence ID" value="GFO23058.1"/>
    <property type="molecule type" value="Genomic_DNA"/>
</dbReference>
<dbReference type="AlphaFoldDB" id="A0AAV4BV29"/>
<evidence type="ECO:0000313" key="2">
    <source>
        <dbReference type="Proteomes" id="UP000735302"/>
    </source>
</evidence>
<name>A0AAV4BV29_9GAST</name>
<sequence length="130" mass="15124">MLELDNPLRQARSTSMEFRSLQSYIFSPEKTINRSTLPQSTSGQPTLHGIGRTSNLTKLRRLNVSLFHHRKIGVVFFPAMRSRSRQPHDLRRLTTVAPSTKDDKWISEMRRLNAELARQKKLQKIVTRII</sequence>
<dbReference type="Proteomes" id="UP000735302">
    <property type="component" value="Unassembled WGS sequence"/>
</dbReference>
<reference evidence="1 2" key="1">
    <citation type="journal article" date="2021" name="Elife">
        <title>Chloroplast acquisition without the gene transfer in kleptoplastic sea slugs, Plakobranchus ocellatus.</title>
        <authorList>
            <person name="Maeda T."/>
            <person name="Takahashi S."/>
            <person name="Yoshida T."/>
            <person name="Shimamura S."/>
            <person name="Takaki Y."/>
            <person name="Nagai Y."/>
            <person name="Toyoda A."/>
            <person name="Suzuki Y."/>
            <person name="Arimoto A."/>
            <person name="Ishii H."/>
            <person name="Satoh N."/>
            <person name="Nishiyama T."/>
            <person name="Hasebe M."/>
            <person name="Maruyama T."/>
            <person name="Minagawa J."/>
            <person name="Obokata J."/>
            <person name="Shigenobu S."/>
        </authorList>
    </citation>
    <scope>NUCLEOTIDE SEQUENCE [LARGE SCALE GENOMIC DNA]</scope>
</reference>
<organism evidence="1 2">
    <name type="scientific">Plakobranchus ocellatus</name>
    <dbReference type="NCBI Taxonomy" id="259542"/>
    <lineage>
        <taxon>Eukaryota</taxon>
        <taxon>Metazoa</taxon>
        <taxon>Spiralia</taxon>
        <taxon>Lophotrochozoa</taxon>
        <taxon>Mollusca</taxon>
        <taxon>Gastropoda</taxon>
        <taxon>Heterobranchia</taxon>
        <taxon>Euthyneura</taxon>
        <taxon>Panpulmonata</taxon>
        <taxon>Sacoglossa</taxon>
        <taxon>Placobranchoidea</taxon>
        <taxon>Plakobranchidae</taxon>
        <taxon>Plakobranchus</taxon>
    </lineage>
</organism>
<comment type="caution">
    <text evidence="1">The sequence shown here is derived from an EMBL/GenBank/DDBJ whole genome shotgun (WGS) entry which is preliminary data.</text>
</comment>
<evidence type="ECO:0000313" key="1">
    <source>
        <dbReference type="EMBL" id="GFO23058.1"/>
    </source>
</evidence>
<accession>A0AAV4BV29</accession>
<gene>
    <name evidence="1" type="ORF">PoB_004956300</name>
</gene>
<keyword evidence="2" id="KW-1185">Reference proteome</keyword>
<protein>
    <submittedName>
        <fullName evidence="1">Uncharacterized protein</fullName>
    </submittedName>
</protein>